<dbReference type="InterPro" id="IPR036388">
    <property type="entry name" value="WH-like_DNA-bd_sf"/>
</dbReference>
<feature type="domain" description="HTH lysR-type" evidence="5">
    <location>
        <begin position="1"/>
        <end position="58"/>
    </location>
</feature>
<dbReference type="PROSITE" id="PS50931">
    <property type="entry name" value="HTH_LYSR"/>
    <property type="match status" value="1"/>
</dbReference>
<comment type="similarity">
    <text evidence="1">Belongs to the LysR transcriptional regulatory family.</text>
</comment>
<evidence type="ECO:0000313" key="6">
    <source>
        <dbReference type="EMBL" id="BCA89286.1"/>
    </source>
</evidence>
<dbReference type="InterPro" id="IPR000847">
    <property type="entry name" value="LysR_HTH_N"/>
</dbReference>
<evidence type="ECO:0000256" key="2">
    <source>
        <dbReference type="ARBA" id="ARBA00023015"/>
    </source>
</evidence>
<evidence type="ECO:0000259" key="5">
    <source>
        <dbReference type="PROSITE" id="PS50931"/>
    </source>
</evidence>
<name>A0A6F8SNZ5_9ACTN</name>
<evidence type="ECO:0000256" key="3">
    <source>
        <dbReference type="ARBA" id="ARBA00023125"/>
    </source>
</evidence>
<dbReference type="Proteomes" id="UP000501727">
    <property type="component" value="Chromosome"/>
</dbReference>
<organism evidence="6 7">
    <name type="scientific">Adlercreutzia hattorii</name>
    <dbReference type="NCBI Taxonomy" id="2707299"/>
    <lineage>
        <taxon>Bacteria</taxon>
        <taxon>Bacillati</taxon>
        <taxon>Actinomycetota</taxon>
        <taxon>Coriobacteriia</taxon>
        <taxon>Eggerthellales</taxon>
        <taxon>Eggerthellaceae</taxon>
        <taxon>Adlercreutzia</taxon>
    </lineage>
</organism>
<dbReference type="EMBL" id="AP022829">
    <property type="protein sequence ID" value="BCA89286.1"/>
    <property type="molecule type" value="Genomic_DNA"/>
</dbReference>
<dbReference type="InterPro" id="IPR036390">
    <property type="entry name" value="WH_DNA-bd_sf"/>
</dbReference>
<keyword evidence="2" id="KW-0805">Transcription regulation</keyword>
<dbReference type="Gene3D" id="3.40.190.10">
    <property type="entry name" value="Periplasmic binding protein-like II"/>
    <property type="match status" value="2"/>
</dbReference>
<gene>
    <name evidence="6" type="ORF">ADCFC_17830</name>
</gene>
<dbReference type="AlphaFoldDB" id="A0A6F8SNZ5"/>
<protein>
    <submittedName>
        <fullName evidence="6">LysR family transcriptional regulator</fullName>
    </submittedName>
</protein>
<dbReference type="SUPFAM" id="SSF53850">
    <property type="entry name" value="Periplasmic binding protein-like II"/>
    <property type="match status" value="1"/>
</dbReference>
<sequence>MDTAKCAAVLKTVELGNLTAAAEALGYTASGMSRAVASLEAELGFPLFTRSKAGVTLTPDGRAMLPALSELVAAQRACDEQAAAIRGAVCGSITVGSAYRQFYRQLAGIIAAFHDEHPGIAVNLVEANSSILLASLERRELDFAIMSRREGDHRWTPLLRDPMVAVLPADHPWAGRKTFPIERYAEEPFIEVYPGEDCDNARTLAACGVKPRPRYTVRDTHAAFALVEAGLGITLMNDIYARDTRSAIAFMPLAPRTDIEIGVATPASALSPALAAFEDFALPRLSAQSQALAGK</sequence>
<dbReference type="Pfam" id="PF03466">
    <property type="entry name" value="LysR_substrate"/>
    <property type="match status" value="1"/>
</dbReference>
<evidence type="ECO:0000256" key="1">
    <source>
        <dbReference type="ARBA" id="ARBA00009437"/>
    </source>
</evidence>
<dbReference type="InterPro" id="IPR005119">
    <property type="entry name" value="LysR_subst-bd"/>
</dbReference>
<reference evidence="7" key="2">
    <citation type="submission" date="2020-03" db="EMBL/GenBank/DDBJ databases">
        <title>Complete Genome Sequence of Adlercreutzia sp. strain 8CFCBH1 Producing Equol, Isolated from Healthy Japanese Feces.</title>
        <authorList>
            <person name="Ogata Y."/>
            <person name="Sakamoto M."/>
            <person name="Ohkuma M."/>
            <person name="Hattori M."/>
            <person name="Suda W."/>
        </authorList>
    </citation>
    <scope>NUCLEOTIDE SEQUENCE [LARGE SCALE GENOMIC DNA]</scope>
    <source>
        <strain evidence="7">8CFCBH1</strain>
    </source>
</reference>
<dbReference type="PANTHER" id="PTHR30346">
    <property type="entry name" value="TRANSCRIPTIONAL DUAL REGULATOR HCAR-RELATED"/>
    <property type="match status" value="1"/>
</dbReference>
<reference evidence="7" key="1">
    <citation type="journal article" date="2020" name="Microbiol. Resour. Announc.">
        <title>Complete Genome Sequence of Adlercreutzia sp. Strain 8CFCBH1, a Potent Producer of Equol, Isolated from Healthy Japanese Feces.</title>
        <authorList>
            <person name="Ogata Y."/>
            <person name="Sakamoto M."/>
            <person name="Ohkuma M."/>
            <person name="Hattori M."/>
            <person name="Suda W."/>
        </authorList>
    </citation>
    <scope>NUCLEOTIDE SEQUENCE [LARGE SCALE GENOMIC DNA]</scope>
    <source>
        <strain evidence="7">8CFCBH1</strain>
    </source>
</reference>
<dbReference type="PANTHER" id="PTHR30346:SF0">
    <property type="entry name" value="HCA OPERON TRANSCRIPTIONAL ACTIVATOR HCAR"/>
    <property type="match status" value="1"/>
</dbReference>
<keyword evidence="4" id="KW-0804">Transcription</keyword>
<dbReference type="Pfam" id="PF00126">
    <property type="entry name" value="HTH_1"/>
    <property type="match status" value="1"/>
</dbReference>
<dbReference type="GO" id="GO:0003700">
    <property type="term" value="F:DNA-binding transcription factor activity"/>
    <property type="evidence" value="ECO:0007669"/>
    <property type="project" value="InterPro"/>
</dbReference>
<dbReference type="KEGG" id="ahat:ADCFC_19050"/>
<keyword evidence="3" id="KW-0238">DNA-binding</keyword>
<proteinExistence type="inferred from homology"/>
<dbReference type="GO" id="GO:0003677">
    <property type="term" value="F:DNA binding"/>
    <property type="evidence" value="ECO:0007669"/>
    <property type="project" value="UniProtKB-KW"/>
</dbReference>
<dbReference type="CDD" id="cd05466">
    <property type="entry name" value="PBP2_LTTR_substrate"/>
    <property type="match status" value="1"/>
</dbReference>
<dbReference type="GO" id="GO:0032993">
    <property type="term" value="C:protein-DNA complex"/>
    <property type="evidence" value="ECO:0007669"/>
    <property type="project" value="TreeGrafter"/>
</dbReference>
<keyword evidence="7" id="KW-1185">Reference proteome</keyword>
<dbReference type="SUPFAM" id="SSF46785">
    <property type="entry name" value="Winged helix' DNA-binding domain"/>
    <property type="match status" value="1"/>
</dbReference>
<evidence type="ECO:0000256" key="4">
    <source>
        <dbReference type="ARBA" id="ARBA00023163"/>
    </source>
</evidence>
<accession>A0A6F8SNZ5</accession>
<dbReference type="Gene3D" id="1.10.10.10">
    <property type="entry name" value="Winged helix-like DNA-binding domain superfamily/Winged helix DNA-binding domain"/>
    <property type="match status" value="1"/>
</dbReference>
<dbReference type="RefSeq" id="WP_157012574.1">
    <property type="nucleotide sequence ID" value="NZ_AP022829.1"/>
</dbReference>
<evidence type="ECO:0000313" key="7">
    <source>
        <dbReference type="Proteomes" id="UP000501727"/>
    </source>
</evidence>